<dbReference type="SMART" id="SM00020">
    <property type="entry name" value="Tryp_SPc"/>
    <property type="match status" value="1"/>
</dbReference>
<dbReference type="Pfam" id="PF00089">
    <property type="entry name" value="Trypsin"/>
    <property type="match status" value="1"/>
</dbReference>
<evidence type="ECO:0000313" key="8">
    <source>
        <dbReference type="EMBL" id="PVD39164.1"/>
    </source>
</evidence>
<dbReference type="PROSITE" id="PS50092">
    <property type="entry name" value="TSP1"/>
    <property type="match status" value="1"/>
</dbReference>
<evidence type="ECO:0000256" key="1">
    <source>
        <dbReference type="ARBA" id="ARBA00022670"/>
    </source>
</evidence>
<dbReference type="InterPro" id="IPR001314">
    <property type="entry name" value="Peptidase_S1A"/>
</dbReference>
<comment type="caution">
    <text evidence="8">The sequence shown here is derived from an EMBL/GenBank/DDBJ whole genome shotgun (WGS) entry which is preliminary data.</text>
</comment>
<dbReference type="OrthoDB" id="10004439at2759"/>
<dbReference type="SUPFAM" id="SSF50494">
    <property type="entry name" value="Trypsin-like serine proteases"/>
    <property type="match status" value="1"/>
</dbReference>
<dbReference type="EMBL" id="PZQS01000001">
    <property type="protein sequence ID" value="PVD39164.1"/>
    <property type="molecule type" value="Genomic_DNA"/>
</dbReference>
<dbReference type="GO" id="GO:0006508">
    <property type="term" value="P:proteolysis"/>
    <property type="evidence" value="ECO:0007669"/>
    <property type="project" value="UniProtKB-KW"/>
</dbReference>
<dbReference type="InterPro" id="IPR043504">
    <property type="entry name" value="Peptidase_S1_PA_chymotrypsin"/>
</dbReference>
<accession>A0A2T7Q0G6</accession>
<dbReference type="STRING" id="400727.A0A2T7Q0G6"/>
<dbReference type="InterPro" id="IPR018114">
    <property type="entry name" value="TRYPSIN_HIS"/>
</dbReference>
<dbReference type="CDD" id="cd00190">
    <property type="entry name" value="Tryp_SPc"/>
    <property type="match status" value="1"/>
</dbReference>
<organism evidence="8 9">
    <name type="scientific">Pomacea canaliculata</name>
    <name type="common">Golden apple snail</name>
    <dbReference type="NCBI Taxonomy" id="400727"/>
    <lineage>
        <taxon>Eukaryota</taxon>
        <taxon>Metazoa</taxon>
        <taxon>Spiralia</taxon>
        <taxon>Lophotrochozoa</taxon>
        <taxon>Mollusca</taxon>
        <taxon>Gastropoda</taxon>
        <taxon>Caenogastropoda</taxon>
        <taxon>Architaenioglossa</taxon>
        <taxon>Ampullarioidea</taxon>
        <taxon>Ampullariidae</taxon>
        <taxon>Pomacea</taxon>
    </lineage>
</organism>
<dbReference type="GO" id="GO:0004252">
    <property type="term" value="F:serine-type endopeptidase activity"/>
    <property type="evidence" value="ECO:0007669"/>
    <property type="project" value="InterPro"/>
</dbReference>
<evidence type="ECO:0000256" key="4">
    <source>
        <dbReference type="ARBA" id="ARBA00023157"/>
    </source>
</evidence>
<dbReference type="PANTHER" id="PTHR24252:SF7">
    <property type="entry name" value="HYALIN"/>
    <property type="match status" value="1"/>
</dbReference>
<name>A0A2T7Q0G6_POMCA</name>
<sequence>MKNSGLRRRHDFIERVLYDAFYTDWSPWGVCTRSCRQSRRRKCIVRNVCSNVFVQEMRRCSVSGSKCPRRSLLPAYDLLNTWLHADDSSSFGGKDTGLVHPSAMSSMKRGVPTLPLSSSSSSSSPAAEKLNSEASGASEIGSVQGVCGLRPAVTRGSYRVVGGQEAQRHSWPWQVAVLTRREEQYCAGTLIAPQWVLTAAHCVQKKGRQRRIVLRVGEHNLEEYENTEKEIWPNPADVFPHPHFDYTNITNDIALVHLNRPLKLDSQVGFACLPDEHFTPDPKSLCYILGWGKTRSTHVFGADSLHEAEVPLVSRKRCQRVFEYEITETQLCAGSQRGGTDSCAGDSGGPLLCPKTDSATDTTRWFLMGITSYGEGCGKKGKYGIYTRVQSYLDWIHETVNSNRQS</sequence>
<keyword evidence="2 5" id="KW-0378">Hydrolase</keyword>
<dbReference type="PRINTS" id="PR00722">
    <property type="entry name" value="CHYMOTRYPSIN"/>
</dbReference>
<keyword evidence="4" id="KW-1015">Disulfide bond</keyword>
<dbReference type="InterPro" id="IPR000884">
    <property type="entry name" value="TSP1_rpt"/>
</dbReference>
<dbReference type="PROSITE" id="PS00134">
    <property type="entry name" value="TRYPSIN_HIS"/>
    <property type="match status" value="1"/>
</dbReference>
<evidence type="ECO:0000256" key="3">
    <source>
        <dbReference type="ARBA" id="ARBA00022825"/>
    </source>
</evidence>
<dbReference type="Gene3D" id="2.40.10.10">
    <property type="entry name" value="Trypsin-like serine proteases"/>
    <property type="match status" value="1"/>
</dbReference>
<reference evidence="8 9" key="1">
    <citation type="submission" date="2018-04" db="EMBL/GenBank/DDBJ databases">
        <title>The genome of golden apple snail Pomacea canaliculata provides insight into stress tolerance and invasive adaptation.</title>
        <authorList>
            <person name="Liu C."/>
            <person name="Liu B."/>
            <person name="Ren Y."/>
            <person name="Zhang Y."/>
            <person name="Wang H."/>
            <person name="Li S."/>
            <person name="Jiang F."/>
            <person name="Yin L."/>
            <person name="Zhang G."/>
            <person name="Qian W."/>
            <person name="Fan W."/>
        </authorList>
    </citation>
    <scope>NUCLEOTIDE SEQUENCE [LARGE SCALE GENOMIC DNA]</scope>
    <source>
        <strain evidence="8">SZHN2017</strain>
        <tissue evidence="8">Muscle</tissue>
    </source>
</reference>
<proteinExistence type="predicted"/>
<keyword evidence="3 5" id="KW-0720">Serine protease</keyword>
<feature type="domain" description="Peptidase S1" evidence="7">
    <location>
        <begin position="160"/>
        <end position="401"/>
    </location>
</feature>
<keyword evidence="9" id="KW-1185">Reference proteome</keyword>
<keyword evidence="1 5" id="KW-0645">Protease</keyword>
<dbReference type="OMA" id="NTEKEIW"/>
<evidence type="ECO:0000256" key="2">
    <source>
        <dbReference type="ARBA" id="ARBA00022801"/>
    </source>
</evidence>
<feature type="region of interest" description="Disordered" evidence="6">
    <location>
        <begin position="103"/>
        <end position="135"/>
    </location>
</feature>
<evidence type="ECO:0000313" key="9">
    <source>
        <dbReference type="Proteomes" id="UP000245119"/>
    </source>
</evidence>
<dbReference type="InterPro" id="IPR033116">
    <property type="entry name" value="TRYPSIN_SER"/>
</dbReference>
<dbReference type="FunFam" id="2.40.10.10:FF:000003">
    <property type="entry name" value="Transmembrane serine protease 3"/>
    <property type="match status" value="1"/>
</dbReference>
<dbReference type="InterPro" id="IPR009003">
    <property type="entry name" value="Peptidase_S1_PA"/>
</dbReference>
<dbReference type="PROSITE" id="PS00135">
    <property type="entry name" value="TRYPSIN_SER"/>
    <property type="match status" value="1"/>
</dbReference>
<protein>
    <recommendedName>
        <fullName evidence="7">Peptidase S1 domain-containing protein</fullName>
    </recommendedName>
</protein>
<dbReference type="Proteomes" id="UP000245119">
    <property type="component" value="Linkage Group LG1"/>
</dbReference>
<evidence type="ECO:0000256" key="6">
    <source>
        <dbReference type="SAM" id="MobiDB-lite"/>
    </source>
</evidence>
<dbReference type="PANTHER" id="PTHR24252">
    <property type="entry name" value="ACROSIN-RELATED"/>
    <property type="match status" value="1"/>
</dbReference>
<gene>
    <name evidence="8" type="ORF">C0Q70_01792</name>
</gene>
<dbReference type="PROSITE" id="PS50240">
    <property type="entry name" value="TRYPSIN_DOM"/>
    <property type="match status" value="1"/>
</dbReference>
<evidence type="ECO:0000256" key="5">
    <source>
        <dbReference type="RuleBase" id="RU363034"/>
    </source>
</evidence>
<evidence type="ECO:0000259" key="7">
    <source>
        <dbReference type="PROSITE" id="PS50240"/>
    </source>
</evidence>
<dbReference type="AlphaFoldDB" id="A0A2T7Q0G6"/>
<dbReference type="InterPro" id="IPR001254">
    <property type="entry name" value="Trypsin_dom"/>
</dbReference>